<dbReference type="Gene3D" id="3.90.75.20">
    <property type="match status" value="1"/>
</dbReference>
<evidence type="ECO:0000256" key="3">
    <source>
        <dbReference type="ARBA" id="ARBA00023163"/>
    </source>
</evidence>
<dbReference type="InterPro" id="IPR036955">
    <property type="entry name" value="AP2/ERF_dom_sf"/>
</dbReference>
<proteinExistence type="predicted"/>
<name>X1C134_9ZZZZ</name>
<dbReference type="Gene3D" id="3.30.730.10">
    <property type="entry name" value="AP2/ERF domain"/>
    <property type="match status" value="1"/>
</dbReference>
<dbReference type="Pfam" id="PF00847">
    <property type="entry name" value="AP2"/>
    <property type="match status" value="1"/>
</dbReference>
<dbReference type="InterPro" id="IPR016177">
    <property type="entry name" value="DNA-bd_dom_sf"/>
</dbReference>
<keyword evidence="1" id="KW-0805">Transcription regulation</keyword>
<feature type="non-terminal residue" evidence="5">
    <location>
        <position position="149"/>
    </location>
</feature>
<dbReference type="Pfam" id="PF13392">
    <property type="entry name" value="HNH_3"/>
    <property type="match status" value="1"/>
</dbReference>
<organism evidence="5">
    <name type="scientific">marine sediment metagenome</name>
    <dbReference type="NCBI Taxonomy" id="412755"/>
    <lineage>
        <taxon>unclassified sequences</taxon>
        <taxon>metagenomes</taxon>
        <taxon>ecological metagenomes</taxon>
    </lineage>
</organism>
<dbReference type="InterPro" id="IPR001471">
    <property type="entry name" value="AP2/ERF_dom"/>
</dbReference>
<keyword evidence="3" id="KW-0804">Transcription</keyword>
<evidence type="ECO:0000313" key="5">
    <source>
        <dbReference type="EMBL" id="GAH01826.1"/>
    </source>
</evidence>
<dbReference type="AlphaFoldDB" id="X1C134"/>
<sequence>MRRIALSGKHGKGKFALVDDWKYEELVKYKWYLGSGYVVRKERDGSTVRTISMARQIMGYPEGLEVDHIRHNRVDNQENNLRICTGQQNQMNAKQRNGTSKYKGVSWDLSVKKWVAQIQVNKKGIYLGLFVSEIEAARAYDRAAIKYFG</sequence>
<accession>X1C134</accession>
<dbReference type="InterPro" id="IPR003615">
    <property type="entry name" value="HNH_nuc"/>
</dbReference>
<protein>
    <recommendedName>
        <fullName evidence="4">AP2/ERF domain-containing protein</fullName>
    </recommendedName>
</protein>
<dbReference type="GO" id="GO:0003677">
    <property type="term" value="F:DNA binding"/>
    <property type="evidence" value="ECO:0007669"/>
    <property type="project" value="UniProtKB-KW"/>
</dbReference>
<evidence type="ECO:0000256" key="2">
    <source>
        <dbReference type="ARBA" id="ARBA00023125"/>
    </source>
</evidence>
<dbReference type="GO" id="GO:0003700">
    <property type="term" value="F:DNA-binding transcription factor activity"/>
    <property type="evidence" value="ECO:0007669"/>
    <property type="project" value="InterPro"/>
</dbReference>
<dbReference type="InterPro" id="IPR044925">
    <property type="entry name" value="His-Me_finger_sf"/>
</dbReference>
<reference evidence="5" key="1">
    <citation type="journal article" date="2014" name="Front. Microbiol.">
        <title>High frequency of phylogenetically diverse reductive dehalogenase-homologous genes in deep subseafloor sedimentary metagenomes.</title>
        <authorList>
            <person name="Kawai M."/>
            <person name="Futagami T."/>
            <person name="Toyoda A."/>
            <person name="Takaki Y."/>
            <person name="Nishi S."/>
            <person name="Hori S."/>
            <person name="Arai W."/>
            <person name="Tsubouchi T."/>
            <person name="Morono Y."/>
            <person name="Uchiyama I."/>
            <person name="Ito T."/>
            <person name="Fujiyama A."/>
            <person name="Inagaki F."/>
            <person name="Takami H."/>
        </authorList>
    </citation>
    <scope>NUCLEOTIDE SEQUENCE</scope>
    <source>
        <strain evidence="5">Expedition CK06-06</strain>
    </source>
</reference>
<dbReference type="SUPFAM" id="SSF54060">
    <property type="entry name" value="His-Me finger endonucleases"/>
    <property type="match status" value="1"/>
</dbReference>
<dbReference type="PROSITE" id="PS51032">
    <property type="entry name" value="AP2_ERF"/>
    <property type="match status" value="1"/>
</dbReference>
<feature type="domain" description="AP2/ERF" evidence="4">
    <location>
        <begin position="101"/>
        <end position="149"/>
    </location>
</feature>
<evidence type="ECO:0000259" key="4">
    <source>
        <dbReference type="PROSITE" id="PS51032"/>
    </source>
</evidence>
<evidence type="ECO:0000256" key="1">
    <source>
        <dbReference type="ARBA" id="ARBA00023015"/>
    </source>
</evidence>
<gene>
    <name evidence="5" type="ORF">S01H4_45774</name>
</gene>
<comment type="caution">
    <text evidence="5">The sequence shown here is derived from an EMBL/GenBank/DDBJ whole genome shotgun (WGS) entry which is preliminary data.</text>
</comment>
<dbReference type="SUPFAM" id="SSF54171">
    <property type="entry name" value="DNA-binding domain"/>
    <property type="match status" value="1"/>
</dbReference>
<keyword evidence="2" id="KW-0238">DNA-binding</keyword>
<dbReference type="SMART" id="SM00380">
    <property type="entry name" value="AP2"/>
    <property type="match status" value="1"/>
</dbReference>
<dbReference type="EMBL" id="BART01025516">
    <property type="protein sequence ID" value="GAH01826.1"/>
    <property type="molecule type" value="Genomic_DNA"/>
</dbReference>